<evidence type="ECO:0000313" key="2">
    <source>
        <dbReference type="Proteomes" id="UP000005396"/>
    </source>
</evidence>
<comment type="caution">
    <text evidence="1">The sequence shown here is derived from an EMBL/GenBank/DDBJ whole genome shotgun (WGS) entry which is preliminary data.</text>
</comment>
<dbReference type="PaxDb" id="411902-CLOBOL_02448"/>
<organism evidence="1 2">
    <name type="scientific">Enterocloster bolteae (strain ATCC BAA-613 / DSM 15670 / CCUG 46953 / JCM 12243 / WAL 16351)</name>
    <name type="common">Clostridium bolteae</name>
    <dbReference type="NCBI Taxonomy" id="411902"/>
    <lineage>
        <taxon>Bacteria</taxon>
        <taxon>Bacillati</taxon>
        <taxon>Bacillota</taxon>
        <taxon>Clostridia</taxon>
        <taxon>Lachnospirales</taxon>
        <taxon>Lachnospiraceae</taxon>
        <taxon>Enterocloster</taxon>
    </lineage>
</organism>
<name>A8RPE7_ENTBW</name>
<gene>
    <name evidence="1" type="ORF">CLOBOL_02448</name>
</gene>
<proteinExistence type="predicted"/>
<accession>A8RPE7</accession>
<evidence type="ECO:0000313" key="1">
    <source>
        <dbReference type="EMBL" id="EDP17376.1"/>
    </source>
</evidence>
<dbReference type="AlphaFoldDB" id="A8RPE7"/>
<reference evidence="1 2" key="1">
    <citation type="submission" date="2007-08" db="EMBL/GenBank/DDBJ databases">
        <authorList>
            <person name="Fulton L."/>
            <person name="Clifton S."/>
            <person name="Fulton B."/>
            <person name="Xu J."/>
            <person name="Minx P."/>
            <person name="Pepin K.H."/>
            <person name="Johnson M."/>
            <person name="Thiruvilangam P."/>
            <person name="Bhonagiri V."/>
            <person name="Nash W.E."/>
            <person name="Mardis E.R."/>
            <person name="Wilson R.K."/>
        </authorList>
    </citation>
    <scope>NUCLEOTIDE SEQUENCE [LARGE SCALE GENOMIC DNA]</scope>
    <source>
        <strain evidence="2">ATCC BAA-613 / DSM 15670 / CCUG 46953 / JCM 12243 / WAL 16351</strain>
    </source>
</reference>
<dbReference type="Proteomes" id="UP000005396">
    <property type="component" value="Unassembled WGS sequence"/>
</dbReference>
<protein>
    <submittedName>
        <fullName evidence="1">Uncharacterized protein</fullName>
    </submittedName>
</protein>
<dbReference type="EMBL" id="ABCC02000023">
    <property type="protein sequence ID" value="EDP17376.1"/>
    <property type="molecule type" value="Genomic_DNA"/>
</dbReference>
<sequence length="37" mass="4471">MRQLDKNTLKCKKYAKSRKNSCKTRLKYRINVQNALK</sequence>
<reference evidence="1 2" key="2">
    <citation type="submission" date="2007-09" db="EMBL/GenBank/DDBJ databases">
        <title>Draft genome sequence of Clostridium bolteae (ATCC BAA-613).</title>
        <authorList>
            <person name="Sudarsanam P."/>
            <person name="Ley R."/>
            <person name="Guruge J."/>
            <person name="Turnbaugh P.J."/>
            <person name="Mahowald M."/>
            <person name="Liep D."/>
            <person name="Gordon J."/>
        </authorList>
    </citation>
    <scope>NUCLEOTIDE SEQUENCE [LARGE SCALE GENOMIC DNA]</scope>
    <source>
        <strain evidence="2">ATCC BAA-613 / DSM 15670 / CCUG 46953 / JCM 12243 / WAL 16351</strain>
    </source>
</reference>
<dbReference type="HOGENOM" id="CLU_3342180_0_0_9"/>